<keyword evidence="2 6" id="KW-0805">Transcription regulation</keyword>
<dbReference type="NCBIfam" id="NF004208">
    <property type="entry name" value="PRK05658.1"/>
    <property type="match status" value="1"/>
</dbReference>
<evidence type="ECO:0000256" key="2">
    <source>
        <dbReference type="ARBA" id="ARBA00023015"/>
    </source>
</evidence>
<dbReference type="InterPro" id="IPR007630">
    <property type="entry name" value="RNA_pol_sigma70_r4"/>
</dbReference>
<feature type="region of interest" description="Sigma-70 factor domain-4" evidence="6">
    <location>
        <begin position="523"/>
        <end position="576"/>
    </location>
</feature>
<dbReference type="InterPro" id="IPR012760">
    <property type="entry name" value="RNA_pol_sigma_RpoD_C"/>
</dbReference>
<dbReference type="Gene3D" id="1.10.220.120">
    <property type="entry name" value="Sigma-70 factor, region 1.1"/>
    <property type="match status" value="1"/>
</dbReference>
<dbReference type="CDD" id="cd06171">
    <property type="entry name" value="Sigma70_r4"/>
    <property type="match status" value="1"/>
</dbReference>
<gene>
    <name evidence="11" type="primary">rpoD_3</name>
    <name evidence="6" type="synonym">sigA</name>
    <name evidence="11" type="ORF">ENSA5_53740</name>
</gene>
<evidence type="ECO:0000256" key="1">
    <source>
        <dbReference type="ARBA" id="ARBA00022490"/>
    </source>
</evidence>
<evidence type="ECO:0000256" key="3">
    <source>
        <dbReference type="ARBA" id="ARBA00023082"/>
    </source>
</evidence>
<evidence type="ECO:0000256" key="6">
    <source>
        <dbReference type="HAMAP-Rule" id="MF_00963"/>
    </source>
</evidence>
<dbReference type="InterPro" id="IPR007624">
    <property type="entry name" value="RNA_pol_sigma70_r3"/>
</dbReference>
<feature type="compositionally biased region" description="Basic residues" evidence="8">
    <location>
        <begin position="68"/>
        <end position="78"/>
    </location>
</feature>
<dbReference type="NCBIfam" id="TIGR02393">
    <property type="entry name" value="RpoD_Cterm"/>
    <property type="match status" value="1"/>
</dbReference>
<keyword evidence="3 6" id="KW-0731">Sigma factor</keyword>
<keyword evidence="5 6" id="KW-0804">Transcription</keyword>
<dbReference type="Pfam" id="PF00140">
    <property type="entry name" value="Sigma70_r1_2"/>
    <property type="match status" value="1"/>
</dbReference>
<dbReference type="GO" id="GO:0016987">
    <property type="term" value="F:sigma factor activity"/>
    <property type="evidence" value="ECO:0007669"/>
    <property type="project" value="UniProtKB-UniRule"/>
</dbReference>
<feature type="domain" description="RNA polymerase sigma-70" evidence="9">
    <location>
        <begin position="379"/>
        <end position="392"/>
    </location>
</feature>
<comment type="similarity">
    <text evidence="6">Belongs to the sigma-70 factor family. RpoD/SigA subfamily.</text>
</comment>
<dbReference type="GO" id="GO:0006352">
    <property type="term" value="P:DNA-templated transcription initiation"/>
    <property type="evidence" value="ECO:0007669"/>
    <property type="project" value="UniProtKB-UniRule"/>
</dbReference>
<evidence type="ECO:0000256" key="7">
    <source>
        <dbReference type="SAM" id="Coils"/>
    </source>
</evidence>
<dbReference type="GO" id="GO:0003677">
    <property type="term" value="F:DNA binding"/>
    <property type="evidence" value="ECO:0007669"/>
    <property type="project" value="UniProtKB-UniRule"/>
</dbReference>
<dbReference type="EMBL" id="PVNK01000234">
    <property type="protein sequence ID" value="PRP91614.1"/>
    <property type="molecule type" value="Genomic_DNA"/>
</dbReference>
<dbReference type="SUPFAM" id="SSF88946">
    <property type="entry name" value="Sigma2 domain of RNA polymerase sigma factors"/>
    <property type="match status" value="1"/>
</dbReference>
<feature type="region of interest" description="Disordered" evidence="8">
    <location>
        <begin position="62"/>
        <end position="90"/>
    </location>
</feature>
<dbReference type="InterPro" id="IPR014284">
    <property type="entry name" value="RNA_pol_sigma-70_dom"/>
</dbReference>
<organism evidence="11 12">
    <name type="scientific">Enhygromyxa salina</name>
    <dbReference type="NCBI Taxonomy" id="215803"/>
    <lineage>
        <taxon>Bacteria</taxon>
        <taxon>Pseudomonadati</taxon>
        <taxon>Myxococcota</taxon>
        <taxon>Polyangia</taxon>
        <taxon>Nannocystales</taxon>
        <taxon>Nannocystaceae</taxon>
        <taxon>Enhygromyxa</taxon>
    </lineage>
</organism>
<name>A0A2S9XFH4_9BACT</name>
<dbReference type="InterPro" id="IPR009042">
    <property type="entry name" value="RNA_pol_sigma70_r1_2"/>
</dbReference>
<evidence type="ECO:0000313" key="12">
    <source>
        <dbReference type="Proteomes" id="UP000237968"/>
    </source>
</evidence>
<dbReference type="FunFam" id="1.10.601.10:FF:000001">
    <property type="entry name" value="RNA polymerase sigma factor SigA"/>
    <property type="match status" value="1"/>
</dbReference>
<evidence type="ECO:0000313" key="11">
    <source>
        <dbReference type="EMBL" id="PRP91614.1"/>
    </source>
</evidence>
<dbReference type="PANTHER" id="PTHR30603">
    <property type="entry name" value="RNA POLYMERASE SIGMA FACTOR RPO"/>
    <property type="match status" value="1"/>
</dbReference>
<dbReference type="InterPro" id="IPR007627">
    <property type="entry name" value="RNA_pol_sigma70_r2"/>
</dbReference>
<protein>
    <recommendedName>
        <fullName evidence="6">RNA polymerase sigma factor SigA</fullName>
    </recommendedName>
</protein>
<proteinExistence type="inferred from homology"/>
<dbReference type="FunFam" id="1.10.10.10:FF:000002">
    <property type="entry name" value="RNA polymerase sigma factor SigA"/>
    <property type="match status" value="1"/>
</dbReference>
<dbReference type="Proteomes" id="UP000237968">
    <property type="component" value="Unassembled WGS sequence"/>
</dbReference>
<evidence type="ECO:0000256" key="8">
    <source>
        <dbReference type="SAM" id="MobiDB-lite"/>
    </source>
</evidence>
<dbReference type="Gene3D" id="1.10.10.10">
    <property type="entry name" value="Winged helix-like DNA-binding domain superfamily/Winged helix DNA-binding domain"/>
    <property type="match status" value="2"/>
</dbReference>
<dbReference type="PROSITE" id="PS00715">
    <property type="entry name" value="SIGMA70_1"/>
    <property type="match status" value="1"/>
</dbReference>
<dbReference type="Pfam" id="PF04542">
    <property type="entry name" value="Sigma70_r2"/>
    <property type="match status" value="1"/>
</dbReference>
<dbReference type="PANTHER" id="PTHR30603:SF60">
    <property type="entry name" value="RNA POLYMERASE SIGMA FACTOR RPOD"/>
    <property type="match status" value="1"/>
</dbReference>
<dbReference type="Pfam" id="PF04539">
    <property type="entry name" value="Sigma70_r3"/>
    <property type="match status" value="1"/>
</dbReference>
<feature type="domain" description="RNA polymerase sigma-70" evidence="10">
    <location>
        <begin position="548"/>
        <end position="574"/>
    </location>
</feature>
<dbReference type="InterPro" id="IPR000943">
    <property type="entry name" value="RNA_pol_sigma70"/>
</dbReference>
<dbReference type="InterPro" id="IPR013324">
    <property type="entry name" value="RNA_pol_sigma_r3/r4-like"/>
</dbReference>
<dbReference type="Pfam" id="PF04545">
    <property type="entry name" value="Sigma70_r4"/>
    <property type="match status" value="1"/>
</dbReference>
<dbReference type="RefSeq" id="WP_106394588.1">
    <property type="nucleotide sequence ID" value="NZ_PVNK01000234.1"/>
</dbReference>
<sequence>MSGKNRSVDAEKIKNAVVAFGKKKGHVTVDELRELLPPDVVAKENFGEWRKQLAAAGVNIVDAAPAPKRSKSRSRRRDKKDENETARTSDPVRMYLRKMGSVSLLTREGEVEIAKRIEQGDQQVFEIVLRSPIAVPYVQGLFDQIKRTQLRIKDVVQIATPNDGPNQKDDTPVNQEAAFENMQKQLEKIRRHQKDVEKLRTAAAQQIDKPAKERGKTVEQQIRDHHVAIVEAIREMYLTRRPIDGMVEELNAIVERLQKSTSDLAMCEKRAGMELTELRGLFGNVRLSEEEEFKLCRRLGLHPSELHEIEARMKIADKRIKQIVEETGITSAELFELHTELSTAKRQAERAKGELVEANLRLVVSIAKKYTNRGLQFLDLIQEGNIGLMKAVDKFEYKRGYKFSTYATWWIRQAITRAIADQARTIRIPVHMIETINKLIRTSRSLVQELGREPTPEEIAEKMELPLDKVRKVLKIAKEPISLETPIGEEEDSHLGDFIEDKNAVSPSEVVININLADQTRRVLATLTPREEKVLRMRFGIGETSDHTLEEVGQDFSVTRERIRQIEAKALRKLRHPSRSKRLKAFVESS</sequence>
<dbReference type="InterPro" id="IPR042189">
    <property type="entry name" value="RNA_pol_sigma_70_r1_1_sf"/>
</dbReference>
<dbReference type="AlphaFoldDB" id="A0A2S9XFH4"/>
<keyword evidence="7" id="KW-0175">Coiled coil</keyword>
<dbReference type="OrthoDB" id="9809557at2"/>
<comment type="subcellular location">
    <subcellularLocation>
        <location evidence="6">Cytoplasm</location>
    </subcellularLocation>
</comment>
<dbReference type="InterPro" id="IPR036388">
    <property type="entry name" value="WH-like_DNA-bd_sf"/>
</dbReference>
<dbReference type="GO" id="GO:0005737">
    <property type="term" value="C:cytoplasm"/>
    <property type="evidence" value="ECO:0007669"/>
    <property type="project" value="UniProtKB-SubCell"/>
</dbReference>
<dbReference type="InterPro" id="IPR050239">
    <property type="entry name" value="Sigma-70_RNA_pol_init_factors"/>
</dbReference>
<dbReference type="PRINTS" id="PR00046">
    <property type="entry name" value="SIGMA70FCT"/>
</dbReference>
<keyword evidence="12" id="KW-1185">Reference proteome</keyword>
<feature type="coiled-coil region" evidence="7">
    <location>
        <begin position="306"/>
        <end position="361"/>
    </location>
</feature>
<evidence type="ECO:0000259" key="9">
    <source>
        <dbReference type="PROSITE" id="PS00715"/>
    </source>
</evidence>
<dbReference type="NCBIfam" id="TIGR02937">
    <property type="entry name" value="sigma70-ECF"/>
    <property type="match status" value="1"/>
</dbReference>
<evidence type="ECO:0000256" key="5">
    <source>
        <dbReference type="ARBA" id="ARBA00023163"/>
    </source>
</evidence>
<feature type="region of interest" description="Sigma-70 factor domain-2" evidence="6">
    <location>
        <begin position="355"/>
        <end position="425"/>
    </location>
</feature>
<evidence type="ECO:0000259" key="10">
    <source>
        <dbReference type="PROSITE" id="PS00716"/>
    </source>
</evidence>
<reference evidence="11 12" key="1">
    <citation type="submission" date="2018-03" db="EMBL/GenBank/DDBJ databases">
        <title>Draft Genome Sequences of the Obligatory Marine Myxobacteria Enhygromyxa salina SWB005.</title>
        <authorList>
            <person name="Poehlein A."/>
            <person name="Moghaddam J.A."/>
            <person name="Harms H."/>
            <person name="Alanjari M."/>
            <person name="Koenig G.M."/>
            <person name="Daniel R."/>
            <person name="Schaeberle T.F."/>
        </authorList>
    </citation>
    <scope>NUCLEOTIDE SEQUENCE [LARGE SCALE GENOMIC DNA]</scope>
    <source>
        <strain evidence="11 12">SWB005</strain>
    </source>
</reference>
<dbReference type="InterPro" id="IPR028630">
    <property type="entry name" value="Sigma70_RpoD"/>
</dbReference>
<keyword evidence="1 6" id="KW-0963">Cytoplasm</keyword>
<dbReference type="InterPro" id="IPR013325">
    <property type="entry name" value="RNA_pol_sigma_r2"/>
</dbReference>
<dbReference type="Gene3D" id="1.10.601.10">
    <property type="entry name" value="RNA Polymerase Primary Sigma Factor"/>
    <property type="match status" value="1"/>
</dbReference>
<evidence type="ECO:0000256" key="4">
    <source>
        <dbReference type="ARBA" id="ARBA00023125"/>
    </source>
</evidence>
<feature type="coiled-coil region" evidence="7">
    <location>
        <begin position="179"/>
        <end position="209"/>
    </location>
</feature>
<dbReference type="HAMAP" id="MF_00963">
    <property type="entry name" value="Sigma70_RpoD_SigA"/>
    <property type="match status" value="1"/>
</dbReference>
<feature type="region of interest" description="Sigma-70 factor domain-3" evidence="6">
    <location>
        <begin position="434"/>
        <end position="510"/>
    </location>
</feature>
<dbReference type="Pfam" id="PF03979">
    <property type="entry name" value="Sigma70_r1_1"/>
    <property type="match status" value="1"/>
</dbReference>
<dbReference type="InterPro" id="IPR007127">
    <property type="entry name" value="RNA_pol_sigma_70_r1_1"/>
</dbReference>
<comment type="caution">
    <text evidence="11">The sequence shown here is derived from an EMBL/GenBank/DDBJ whole genome shotgun (WGS) entry which is preliminary data.</text>
</comment>
<dbReference type="SUPFAM" id="SSF88659">
    <property type="entry name" value="Sigma3 and sigma4 domains of RNA polymerase sigma factors"/>
    <property type="match status" value="2"/>
</dbReference>
<feature type="short sequence motif" description="Interaction with polymerase core subunit RpoC" evidence="6">
    <location>
        <begin position="379"/>
        <end position="382"/>
    </location>
</feature>
<comment type="subunit">
    <text evidence="6">Interacts transiently with the RNA polymerase catalytic core.</text>
</comment>
<feature type="DNA-binding region" description="H-T-H motif" evidence="6">
    <location>
        <begin position="549"/>
        <end position="568"/>
    </location>
</feature>
<keyword evidence="4 6" id="KW-0238">DNA-binding</keyword>
<dbReference type="PROSITE" id="PS00716">
    <property type="entry name" value="SIGMA70_2"/>
    <property type="match status" value="1"/>
</dbReference>
<comment type="function">
    <text evidence="6">Sigma factors are initiation factors that promote the attachment of RNA polymerase to specific initiation sites and are then released. This sigma factor is the primary sigma factor during exponential growth.</text>
</comment>
<accession>A0A2S9XFH4</accession>